<dbReference type="InterPro" id="IPR036291">
    <property type="entry name" value="NAD(P)-bd_dom_sf"/>
</dbReference>
<dbReference type="GeneID" id="70245917"/>
<dbReference type="InterPro" id="IPR011032">
    <property type="entry name" value="GroES-like_sf"/>
</dbReference>
<dbReference type="SUPFAM" id="SSF50129">
    <property type="entry name" value="GroES-like"/>
    <property type="match status" value="1"/>
</dbReference>
<dbReference type="RefSeq" id="XP_046074022.1">
    <property type="nucleotide sequence ID" value="XM_046215630.1"/>
</dbReference>
<dbReference type="Proteomes" id="UP001201262">
    <property type="component" value="Unassembled WGS sequence"/>
</dbReference>
<reference evidence="3" key="1">
    <citation type="submission" date="2021-12" db="EMBL/GenBank/DDBJ databases">
        <title>Convergent genome expansion in fungi linked to evolution of root-endophyte symbiosis.</title>
        <authorList>
            <consortium name="DOE Joint Genome Institute"/>
            <person name="Ke Y.-H."/>
            <person name="Bonito G."/>
            <person name="Liao H.-L."/>
            <person name="Looney B."/>
            <person name="Rojas-Flechas A."/>
            <person name="Nash J."/>
            <person name="Hameed K."/>
            <person name="Schadt C."/>
            <person name="Martin F."/>
            <person name="Crous P.W."/>
            <person name="Miettinen O."/>
            <person name="Magnuson J.K."/>
            <person name="Labbe J."/>
            <person name="Jacobson D."/>
            <person name="Doktycz M.J."/>
            <person name="Veneault-Fourrey C."/>
            <person name="Kuo A."/>
            <person name="Mondo S."/>
            <person name="Calhoun S."/>
            <person name="Riley R."/>
            <person name="Ohm R."/>
            <person name="LaButti K."/>
            <person name="Andreopoulos B."/>
            <person name="Pangilinan J."/>
            <person name="Nolan M."/>
            <person name="Tritt A."/>
            <person name="Clum A."/>
            <person name="Lipzen A."/>
            <person name="Daum C."/>
            <person name="Barry K."/>
            <person name="Grigoriev I.V."/>
            <person name="Vilgalys R."/>
        </authorList>
    </citation>
    <scope>NUCLEOTIDE SEQUENCE</scope>
    <source>
        <strain evidence="3">PMI_201</strain>
    </source>
</reference>
<dbReference type="InterPro" id="IPR050129">
    <property type="entry name" value="Zn_alcohol_dh"/>
</dbReference>
<keyword evidence="4" id="KW-1185">Reference proteome</keyword>
<dbReference type="SUPFAM" id="SSF51735">
    <property type="entry name" value="NAD(P)-binding Rossmann-fold domains"/>
    <property type="match status" value="1"/>
</dbReference>
<evidence type="ECO:0000259" key="2">
    <source>
        <dbReference type="Pfam" id="PF00107"/>
    </source>
</evidence>
<evidence type="ECO:0000256" key="1">
    <source>
        <dbReference type="ARBA" id="ARBA00023002"/>
    </source>
</evidence>
<dbReference type="InterPro" id="IPR013149">
    <property type="entry name" value="ADH-like_C"/>
</dbReference>
<comment type="caution">
    <text evidence="3">The sequence shown here is derived from an EMBL/GenBank/DDBJ whole genome shotgun (WGS) entry which is preliminary data.</text>
</comment>
<evidence type="ECO:0000313" key="3">
    <source>
        <dbReference type="EMBL" id="KAH8700316.1"/>
    </source>
</evidence>
<dbReference type="Gene3D" id="3.90.180.10">
    <property type="entry name" value="Medium-chain alcohol dehydrogenases, catalytic domain"/>
    <property type="match status" value="1"/>
</dbReference>
<protein>
    <recommendedName>
        <fullName evidence="2">Alcohol dehydrogenase-like C-terminal domain-containing protein</fullName>
    </recommendedName>
</protein>
<sequence>MCQESGLIGFAKFAQLSNPSQYDIYHDGGVAEYIRVPYWQLDLLPDSVSFEAAAKAHDAGVALQALKLADLPPHSTVVVTAPTGAMGVITVRLAKQFAISKLILIGRSPERLEKVKTISTVPTEIVSLIDPDIDIVDSVRKFAPQGVQAIIDYIPVGDTVSKLLPVMVTGGTLVHFGGNPTPLKVPMGAMMANCWRLISSRGNARVDTNQALKLLADGELKIDDLFTHKYPFSDAEKAVDTIENRREPMWLSIIHVS</sequence>
<accession>A0AAD4KYD0</accession>
<dbReference type="Gene3D" id="3.40.50.720">
    <property type="entry name" value="NAD(P)-binding Rossmann-like Domain"/>
    <property type="match status" value="1"/>
</dbReference>
<dbReference type="PANTHER" id="PTHR43401:SF2">
    <property type="entry name" value="L-THREONINE 3-DEHYDROGENASE"/>
    <property type="match status" value="1"/>
</dbReference>
<dbReference type="PANTHER" id="PTHR43401">
    <property type="entry name" value="L-THREONINE 3-DEHYDROGENASE"/>
    <property type="match status" value="1"/>
</dbReference>
<feature type="domain" description="Alcohol dehydrogenase-like C-terminal" evidence="2">
    <location>
        <begin position="85"/>
        <end position="216"/>
    </location>
</feature>
<dbReference type="EMBL" id="JAJTJA010000004">
    <property type="protein sequence ID" value="KAH8700316.1"/>
    <property type="molecule type" value="Genomic_DNA"/>
</dbReference>
<proteinExistence type="predicted"/>
<evidence type="ECO:0000313" key="4">
    <source>
        <dbReference type="Proteomes" id="UP001201262"/>
    </source>
</evidence>
<organism evidence="3 4">
    <name type="scientific">Talaromyces proteolyticus</name>
    <dbReference type="NCBI Taxonomy" id="1131652"/>
    <lineage>
        <taxon>Eukaryota</taxon>
        <taxon>Fungi</taxon>
        <taxon>Dikarya</taxon>
        <taxon>Ascomycota</taxon>
        <taxon>Pezizomycotina</taxon>
        <taxon>Eurotiomycetes</taxon>
        <taxon>Eurotiomycetidae</taxon>
        <taxon>Eurotiales</taxon>
        <taxon>Trichocomaceae</taxon>
        <taxon>Talaromyces</taxon>
        <taxon>Talaromyces sect. Bacilispori</taxon>
    </lineage>
</organism>
<keyword evidence="1" id="KW-0560">Oxidoreductase</keyword>
<name>A0AAD4KYD0_9EURO</name>
<dbReference type="Pfam" id="PF00107">
    <property type="entry name" value="ADH_zinc_N"/>
    <property type="match status" value="1"/>
</dbReference>
<dbReference type="AlphaFoldDB" id="A0AAD4KYD0"/>
<dbReference type="GO" id="GO:0016491">
    <property type="term" value="F:oxidoreductase activity"/>
    <property type="evidence" value="ECO:0007669"/>
    <property type="project" value="UniProtKB-KW"/>
</dbReference>
<gene>
    <name evidence="3" type="ORF">BGW36DRAFT_373861</name>
</gene>